<dbReference type="Proteomes" id="UP000276133">
    <property type="component" value="Unassembled WGS sequence"/>
</dbReference>
<protein>
    <submittedName>
        <fullName evidence="1">Uncharacterized protein</fullName>
    </submittedName>
</protein>
<accession>A0A3M7S8J5</accession>
<sequence>MLFKNVTLLDTKSKSNYYEKKSQEISEPSEDVQIEIKKVLSGKKNPVECSDSGRFFEDEKSLKMHQSKILIFKKKILVINFYDQSGHQTGID</sequence>
<proteinExistence type="predicted"/>
<keyword evidence="2" id="KW-1185">Reference proteome</keyword>
<evidence type="ECO:0000313" key="2">
    <source>
        <dbReference type="Proteomes" id="UP000276133"/>
    </source>
</evidence>
<dbReference type="EMBL" id="REGN01001841">
    <property type="protein sequence ID" value="RNA32134.1"/>
    <property type="molecule type" value="Genomic_DNA"/>
</dbReference>
<name>A0A3M7S8J5_BRAPC</name>
<comment type="caution">
    <text evidence="1">The sequence shown here is derived from an EMBL/GenBank/DDBJ whole genome shotgun (WGS) entry which is preliminary data.</text>
</comment>
<organism evidence="1 2">
    <name type="scientific">Brachionus plicatilis</name>
    <name type="common">Marine rotifer</name>
    <name type="synonym">Brachionus muelleri</name>
    <dbReference type="NCBI Taxonomy" id="10195"/>
    <lineage>
        <taxon>Eukaryota</taxon>
        <taxon>Metazoa</taxon>
        <taxon>Spiralia</taxon>
        <taxon>Gnathifera</taxon>
        <taxon>Rotifera</taxon>
        <taxon>Eurotatoria</taxon>
        <taxon>Monogononta</taxon>
        <taxon>Pseudotrocha</taxon>
        <taxon>Ploima</taxon>
        <taxon>Brachionidae</taxon>
        <taxon>Brachionus</taxon>
    </lineage>
</organism>
<dbReference type="AlphaFoldDB" id="A0A3M7S8J5"/>
<gene>
    <name evidence="1" type="ORF">BpHYR1_031355</name>
</gene>
<evidence type="ECO:0000313" key="1">
    <source>
        <dbReference type="EMBL" id="RNA32134.1"/>
    </source>
</evidence>
<reference evidence="1 2" key="1">
    <citation type="journal article" date="2018" name="Sci. Rep.">
        <title>Genomic signatures of local adaptation to the degree of environmental predictability in rotifers.</title>
        <authorList>
            <person name="Franch-Gras L."/>
            <person name="Hahn C."/>
            <person name="Garcia-Roger E.M."/>
            <person name="Carmona M.J."/>
            <person name="Serra M."/>
            <person name="Gomez A."/>
        </authorList>
    </citation>
    <scope>NUCLEOTIDE SEQUENCE [LARGE SCALE GENOMIC DNA]</scope>
    <source>
        <strain evidence="1">HYR1</strain>
    </source>
</reference>